<dbReference type="Pfam" id="PF13561">
    <property type="entry name" value="adh_short_C2"/>
    <property type="match status" value="1"/>
</dbReference>
<name>A0A231HGL5_9NOCA</name>
<keyword evidence="2" id="KW-0058">Aromatic hydrocarbons catabolism</keyword>
<dbReference type="InterPro" id="IPR002347">
    <property type="entry name" value="SDR_fam"/>
</dbReference>
<proteinExistence type="inferred from homology"/>
<protein>
    <submittedName>
        <fullName evidence="5">Cis-2,3-dihydrobiphenyl-2,3-diol dehydrogenase</fullName>
        <ecNumber evidence="5">1.3.1.56</ecNumber>
    </submittedName>
</protein>
<accession>A0A231HGL5</accession>
<keyword evidence="6" id="KW-1185">Reference proteome</keyword>
<dbReference type="Proteomes" id="UP000215506">
    <property type="component" value="Unassembled WGS sequence"/>
</dbReference>
<dbReference type="EMBL" id="NGAF01000001">
    <property type="protein sequence ID" value="OXR47835.1"/>
    <property type="molecule type" value="Genomic_DNA"/>
</dbReference>
<evidence type="ECO:0000256" key="2">
    <source>
        <dbReference type="ARBA" id="ARBA00022797"/>
    </source>
</evidence>
<organism evidence="5 6">
    <name type="scientific">Nocardia cerradoensis</name>
    <dbReference type="NCBI Taxonomy" id="85688"/>
    <lineage>
        <taxon>Bacteria</taxon>
        <taxon>Bacillati</taxon>
        <taxon>Actinomycetota</taxon>
        <taxon>Actinomycetes</taxon>
        <taxon>Mycobacteriales</taxon>
        <taxon>Nocardiaceae</taxon>
        <taxon>Nocardia</taxon>
    </lineage>
</organism>
<evidence type="ECO:0000313" key="6">
    <source>
        <dbReference type="Proteomes" id="UP000215506"/>
    </source>
</evidence>
<keyword evidence="3 5" id="KW-0560">Oxidoreductase</keyword>
<dbReference type="PRINTS" id="PR00081">
    <property type="entry name" value="GDHRDH"/>
</dbReference>
<comment type="similarity">
    <text evidence="1">Belongs to the short-chain dehydrogenases/reductases (SDR) family.</text>
</comment>
<dbReference type="AlphaFoldDB" id="A0A231HGL5"/>
<evidence type="ECO:0000313" key="5">
    <source>
        <dbReference type="EMBL" id="OXR47835.1"/>
    </source>
</evidence>
<reference evidence="5 6" key="1">
    <citation type="submission" date="2017-07" db="EMBL/GenBank/DDBJ databases">
        <title>First draft Genome Sequence of Nocardia cerradoensis isolated from human infection.</title>
        <authorList>
            <person name="Carrasco G."/>
        </authorList>
    </citation>
    <scope>NUCLEOTIDE SEQUENCE [LARGE SCALE GENOMIC DNA]</scope>
    <source>
        <strain evidence="5 6">CNM20130759</strain>
    </source>
</reference>
<dbReference type="GO" id="GO:0018509">
    <property type="term" value="F:cis-2,3-dihydrobiphenyl-2,3-diol dehydrogenase activity"/>
    <property type="evidence" value="ECO:0007669"/>
    <property type="project" value="UniProtKB-EC"/>
</dbReference>
<dbReference type="InterPro" id="IPR036291">
    <property type="entry name" value="NAD(P)-bd_dom_sf"/>
</dbReference>
<evidence type="ECO:0000256" key="4">
    <source>
        <dbReference type="ARBA" id="ARBA00023027"/>
    </source>
</evidence>
<dbReference type="Gene3D" id="3.40.50.720">
    <property type="entry name" value="NAD(P)-binding Rossmann-like Domain"/>
    <property type="match status" value="1"/>
</dbReference>
<evidence type="ECO:0000256" key="1">
    <source>
        <dbReference type="ARBA" id="ARBA00006484"/>
    </source>
</evidence>
<evidence type="ECO:0000256" key="3">
    <source>
        <dbReference type="ARBA" id="ARBA00023002"/>
    </source>
</evidence>
<keyword evidence="4" id="KW-0520">NAD</keyword>
<dbReference type="PANTHER" id="PTHR43943:SF17">
    <property type="entry name" value="3-PHENYLPROPIONATE-DIHYDRODIOL_CINNAMIC ACID-DIHYDRODIOL DEHYDROGENASE"/>
    <property type="match status" value="1"/>
</dbReference>
<dbReference type="EC" id="1.3.1.56" evidence="5"/>
<dbReference type="PANTHER" id="PTHR43943">
    <property type="entry name" value="DEHYDROGENASE/REDUCTASE (SDR FAMILY) MEMBER 4"/>
    <property type="match status" value="1"/>
</dbReference>
<dbReference type="InterPro" id="IPR020904">
    <property type="entry name" value="Sc_DH/Rdtase_CS"/>
</dbReference>
<dbReference type="PROSITE" id="PS00061">
    <property type="entry name" value="ADH_SHORT"/>
    <property type="match status" value="1"/>
</dbReference>
<comment type="caution">
    <text evidence="5">The sequence shown here is derived from an EMBL/GenBank/DDBJ whole genome shotgun (WGS) entry which is preliminary data.</text>
</comment>
<dbReference type="RefSeq" id="WP_039779655.1">
    <property type="nucleotide sequence ID" value="NZ_JAAXOR010000001.1"/>
</dbReference>
<sequence length="271" mass="28018">MAILNDKVALVTGGANGVGRAVVEKFLTEGARVAVLDRDIDRAKALAADLGADVHVTIGSVENFADNQRAVAEAVETFGKLDIFIGNAGVGAGNLLLSEIPADQLEAAIDEIYAINVKGYLLGARAATPALLRTNGNMVFSCSLASYRAVDDGALYVSTKHADLGIVRGIAWELAPKVRVNGVAIGVARTRMEGLAALGQQPIDAVLPGAENVIPLGFIPEPSDYAAGFAYLASAEARVVTGECLWADSGFGIRGIGSPAGLTMLESKGRQ</sequence>
<dbReference type="SUPFAM" id="SSF51735">
    <property type="entry name" value="NAD(P)-binding Rossmann-fold domains"/>
    <property type="match status" value="1"/>
</dbReference>
<gene>
    <name evidence="5" type="primary">bphB_2</name>
    <name evidence="5" type="ORF">B7C42_00960</name>
</gene>